<keyword evidence="2" id="KW-1185">Reference proteome</keyword>
<name>A0A0D9WVR2_9ORYZ</name>
<organism evidence="1 2">
    <name type="scientific">Leersia perrieri</name>
    <dbReference type="NCBI Taxonomy" id="77586"/>
    <lineage>
        <taxon>Eukaryota</taxon>
        <taxon>Viridiplantae</taxon>
        <taxon>Streptophyta</taxon>
        <taxon>Embryophyta</taxon>
        <taxon>Tracheophyta</taxon>
        <taxon>Spermatophyta</taxon>
        <taxon>Magnoliopsida</taxon>
        <taxon>Liliopsida</taxon>
        <taxon>Poales</taxon>
        <taxon>Poaceae</taxon>
        <taxon>BOP clade</taxon>
        <taxon>Oryzoideae</taxon>
        <taxon>Oryzeae</taxon>
        <taxon>Oryzinae</taxon>
        <taxon>Leersia</taxon>
    </lineage>
</organism>
<reference evidence="2" key="2">
    <citation type="submission" date="2013-12" db="EMBL/GenBank/DDBJ databases">
        <authorList>
            <person name="Yu Y."/>
            <person name="Lee S."/>
            <person name="de Baynast K."/>
            <person name="Wissotski M."/>
            <person name="Liu L."/>
            <person name="Talag J."/>
            <person name="Goicoechea J."/>
            <person name="Angelova A."/>
            <person name="Jetty R."/>
            <person name="Kudrna D."/>
            <person name="Golser W."/>
            <person name="Rivera L."/>
            <person name="Zhang J."/>
            <person name="Wing R."/>
        </authorList>
    </citation>
    <scope>NUCLEOTIDE SEQUENCE</scope>
</reference>
<dbReference type="AlphaFoldDB" id="A0A0D9WVR2"/>
<protein>
    <recommendedName>
        <fullName evidence="3">DUF223 domain-containing protein</fullName>
    </recommendedName>
</protein>
<dbReference type="Proteomes" id="UP000032180">
    <property type="component" value="Chromosome 7"/>
</dbReference>
<evidence type="ECO:0000313" key="2">
    <source>
        <dbReference type="Proteomes" id="UP000032180"/>
    </source>
</evidence>
<dbReference type="HOGENOM" id="CLU_759457_0_0_1"/>
<reference evidence="1 2" key="1">
    <citation type="submission" date="2012-08" db="EMBL/GenBank/DDBJ databases">
        <title>Oryza genome evolution.</title>
        <authorList>
            <person name="Wing R.A."/>
        </authorList>
    </citation>
    <scope>NUCLEOTIDE SEQUENCE</scope>
</reference>
<evidence type="ECO:0000313" key="1">
    <source>
        <dbReference type="EnsemblPlants" id="LPERR07G03370.1"/>
    </source>
</evidence>
<dbReference type="eggNOG" id="ENOG502RRRM">
    <property type="taxonomic scope" value="Eukaryota"/>
</dbReference>
<sequence length="365" mass="41895">MLFDDASVRRLPRDPTLPAELLVGCLHYSSSQSYTSTTSTIKQEIELNDIERFNALLTQGHCYTIHRVRFQPNLEEAFEFRSISHHFECILRKDTTVQHYTVPIQFPPYPKHLMSFQDVYRRPNRTFVDIAGVVVHREILEHIGKVHYREFTLMDTRCNLLIVGVWGNHLNGHALDWSLAIANNAIVLGTMLKNNKEHGNVESSDNSSFYINPIHPQTLPLRNLRECVVKGAMDLTFVRRYIENRYAYLETDYTHSDYPITLPLRRPYSGDPEILNQRGVWRVFCQSPRWIGQTNHSCFSSRCLRLFHYQNRGAEGAEPASTSSKMMHPTRPSTLLGSKLTELPGGFMGKIHVYKSGGDDGQTNG</sequence>
<reference evidence="1" key="3">
    <citation type="submission" date="2015-04" db="UniProtKB">
        <authorList>
            <consortium name="EnsemblPlants"/>
        </authorList>
    </citation>
    <scope>IDENTIFICATION</scope>
</reference>
<proteinExistence type="predicted"/>
<dbReference type="Gene3D" id="2.40.50.140">
    <property type="entry name" value="Nucleic acid-binding proteins"/>
    <property type="match status" value="1"/>
</dbReference>
<dbReference type="EnsemblPlants" id="LPERR07G03370.1">
    <property type="protein sequence ID" value="LPERR07G03370.1"/>
    <property type="gene ID" value="LPERR07G03370"/>
</dbReference>
<accession>A0A0D9WVR2</accession>
<dbReference type="PANTHER" id="PTHR48299">
    <property type="entry name" value="ACT DOMAIN-CONTAINING PROTEIN ACR9"/>
    <property type="match status" value="1"/>
</dbReference>
<evidence type="ECO:0008006" key="3">
    <source>
        <dbReference type="Google" id="ProtNLM"/>
    </source>
</evidence>
<dbReference type="InterPro" id="IPR012340">
    <property type="entry name" value="NA-bd_OB-fold"/>
</dbReference>
<dbReference type="Gramene" id="LPERR07G03370.1">
    <property type="protein sequence ID" value="LPERR07G03370.1"/>
    <property type="gene ID" value="LPERR07G03370"/>
</dbReference>
<dbReference type="STRING" id="77586.A0A0D9WVR2"/>
<dbReference type="PANTHER" id="PTHR48299:SF2">
    <property type="entry name" value="ATP-DEPENDENT DNA HELICASE"/>
    <property type="match status" value="1"/>
</dbReference>